<organism evidence="7 8">
    <name type="scientific">Jatrophihabitans lederbergiae</name>
    <dbReference type="NCBI Taxonomy" id="3075547"/>
    <lineage>
        <taxon>Bacteria</taxon>
        <taxon>Bacillati</taxon>
        <taxon>Actinomycetota</taxon>
        <taxon>Actinomycetes</taxon>
        <taxon>Jatrophihabitantales</taxon>
        <taxon>Jatrophihabitantaceae</taxon>
        <taxon>Jatrophihabitans</taxon>
    </lineage>
</organism>
<comment type="subcellular location">
    <subcellularLocation>
        <location evidence="1">Cell membrane</location>
        <topology evidence="1">Multi-pass membrane protein</topology>
    </subcellularLocation>
</comment>
<feature type="transmembrane region" description="Helical" evidence="5">
    <location>
        <begin position="74"/>
        <end position="95"/>
    </location>
</feature>
<feature type="transmembrane region" description="Helical" evidence="5">
    <location>
        <begin position="298"/>
        <end position="322"/>
    </location>
</feature>
<feature type="domain" description="Major facilitator superfamily (MFS) profile" evidence="6">
    <location>
        <begin position="6"/>
        <end position="387"/>
    </location>
</feature>
<dbReference type="EMBL" id="JAVREH010000005">
    <property type="protein sequence ID" value="MDT0260827.1"/>
    <property type="molecule type" value="Genomic_DNA"/>
</dbReference>
<gene>
    <name evidence="7" type="ORF">RM423_05405</name>
</gene>
<dbReference type="InterPro" id="IPR020846">
    <property type="entry name" value="MFS_dom"/>
</dbReference>
<dbReference type="InterPro" id="IPR011701">
    <property type="entry name" value="MFS"/>
</dbReference>
<feature type="transmembrane region" description="Helical" evidence="5">
    <location>
        <begin position="275"/>
        <end position="291"/>
    </location>
</feature>
<feature type="transmembrane region" description="Helical" evidence="5">
    <location>
        <begin position="39"/>
        <end position="62"/>
    </location>
</feature>
<evidence type="ECO:0000256" key="2">
    <source>
        <dbReference type="ARBA" id="ARBA00022692"/>
    </source>
</evidence>
<keyword evidence="4 5" id="KW-0472">Membrane</keyword>
<evidence type="ECO:0000256" key="4">
    <source>
        <dbReference type="ARBA" id="ARBA00023136"/>
    </source>
</evidence>
<keyword evidence="3 5" id="KW-1133">Transmembrane helix</keyword>
<feature type="transmembrane region" description="Helical" evidence="5">
    <location>
        <begin position="101"/>
        <end position="127"/>
    </location>
</feature>
<keyword evidence="8" id="KW-1185">Reference proteome</keyword>
<dbReference type="PANTHER" id="PTHR23527:SF1">
    <property type="entry name" value="BLL3282 PROTEIN"/>
    <property type="match status" value="1"/>
</dbReference>
<feature type="transmembrane region" description="Helical" evidence="5">
    <location>
        <begin position="245"/>
        <end position="263"/>
    </location>
</feature>
<feature type="transmembrane region" description="Helical" evidence="5">
    <location>
        <begin position="209"/>
        <end position="233"/>
    </location>
</feature>
<proteinExistence type="predicted"/>
<comment type="caution">
    <text evidence="7">The sequence shown here is derived from an EMBL/GenBank/DDBJ whole genome shotgun (WGS) entry which is preliminary data.</text>
</comment>
<reference evidence="8" key="1">
    <citation type="submission" date="2023-07" db="EMBL/GenBank/DDBJ databases">
        <title>30 novel species of actinomycetes from the DSMZ collection.</title>
        <authorList>
            <person name="Nouioui I."/>
        </authorList>
    </citation>
    <scope>NUCLEOTIDE SEQUENCE [LARGE SCALE GENOMIC DNA]</scope>
    <source>
        <strain evidence="8">DSM 44399</strain>
    </source>
</reference>
<evidence type="ECO:0000259" key="6">
    <source>
        <dbReference type="PROSITE" id="PS50850"/>
    </source>
</evidence>
<feature type="transmembrane region" description="Helical" evidence="5">
    <location>
        <begin position="361"/>
        <end position="383"/>
    </location>
</feature>
<evidence type="ECO:0000256" key="5">
    <source>
        <dbReference type="SAM" id="Phobius"/>
    </source>
</evidence>
<evidence type="ECO:0000256" key="1">
    <source>
        <dbReference type="ARBA" id="ARBA00004651"/>
    </source>
</evidence>
<feature type="transmembrane region" description="Helical" evidence="5">
    <location>
        <begin position="161"/>
        <end position="184"/>
    </location>
</feature>
<evidence type="ECO:0000256" key="3">
    <source>
        <dbReference type="ARBA" id="ARBA00022989"/>
    </source>
</evidence>
<dbReference type="SUPFAM" id="SSF103473">
    <property type="entry name" value="MFS general substrate transporter"/>
    <property type="match status" value="1"/>
</dbReference>
<dbReference type="Pfam" id="PF07690">
    <property type="entry name" value="MFS_1"/>
    <property type="match status" value="1"/>
</dbReference>
<dbReference type="PANTHER" id="PTHR23527">
    <property type="entry name" value="BLL3282 PROTEIN"/>
    <property type="match status" value="1"/>
</dbReference>
<keyword evidence="2 5" id="KW-0812">Transmembrane</keyword>
<evidence type="ECO:0000313" key="7">
    <source>
        <dbReference type="EMBL" id="MDT0260827.1"/>
    </source>
</evidence>
<feature type="transmembrane region" description="Helical" evidence="5">
    <location>
        <begin position="7"/>
        <end position="27"/>
    </location>
</feature>
<name>A0ABU2J766_9ACTN</name>
<dbReference type="InterPro" id="IPR052952">
    <property type="entry name" value="MFS-Transporter"/>
</dbReference>
<accession>A0ABU2J766</accession>
<protein>
    <submittedName>
        <fullName evidence="7">MFS transporter</fullName>
    </submittedName>
</protein>
<dbReference type="Gene3D" id="1.20.1250.20">
    <property type="entry name" value="MFS general substrate transporter like domains"/>
    <property type="match status" value="2"/>
</dbReference>
<dbReference type="RefSeq" id="WP_311421984.1">
    <property type="nucleotide sequence ID" value="NZ_JAVREH010000005.1"/>
</dbReference>
<dbReference type="InterPro" id="IPR036259">
    <property type="entry name" value="MFS_trans_sf"/>
</dbReference>
<dbReference type="Proteomes" id="UP001183176">
    <property type="component" value="Unassembled WGS sequence"/>
</dbReference>
<evidence type="ECO:0000313" key="8">
    <source>
        <dbReference type="Proteomes" id="UP001183176"/>
    </source>
</evidence>
<sequence length="402" mass="41276">MGDRRRWVVLAFGLLAQASTCLFLYGLPMLVPQLRAELGISLGAAGAIVGAPAVGLLLTLILWGAIADRYGERLVITAGLLLAAAFLLGASRLHSPTMLCVALAAAGASGASVNAASGRVVLGWFAAHERGLAMGLRQTAQPLGVAIAAVALPPVADRWSVATALGVPVVLCTVIGLLVLVFVVDPPRPAKGTVVAQGSPYRVPTLWRLHAASTLLVVPQFAISGFSMVYLVSVRHWDPIAAGRLLFVAQLLGAFGRIGAGAWSDRVASRLTPMRQLAVASAAVMLAFALGDRLNSATVLGVLIAGAVITVADNGLAFTAVAEFAGSSWAGRALGAQNTAQNVASALTPPLLGMLIQAHGYALGFAVAAVFPLLAIAMTPVLAERRQSVRPSESGALASRRD</sequence>
<dbReference type="PROSITE" id="PS50850">
    <property type="entry name" value="MFS"/>
    <property type="match status" value="1"/>
</dbReference>